<comment type="similarity">
    <text evidence="3 10">Belongs to the FliL family.</text>
</comment>
<evidence type="ECO:0000256" key="6">
    <source>
        <dbReference type="ARBA" id="ARBA00022692"/>
    </source>
</evidence>
<dbReference type="RefSeq" id="WP_321535019.1">
    <property type="nucleotide sequence ID" value="NZ_JARGDL010000003.1"/>
</dbReference>
<dbReference type="Pfam" id="PF03748">
    <property type="entry name" value="FliL"/>
    <property type="match status" value="1"/>
</dbReference>
<feature type="transmembrane region" description="Helical" evidence="10">
    <location>
        <begin position="23"/>
        <end position="47"/>
    </location>
</feature>
<keyword evidence="5 10" id="KW-0145">Chemotaxis</keyword>
<gene>
    <name evidence="11" type="ORF">P0M35_03760</name>
</gene>
<comment type="function">
    <text evidence="1 10">Controls the rotational direction of flagella during chemotaxis.</text>
</comment>
<dbReference type="Proteomes" id="UP001221302">
    <property type="component" value="Unassembled WGS sequence"/>
</dbReference>
<proteinExistence type="inferred from homology"/>
<keyword evidence="12" id="KW-1185">Reference proteome</keyword>
<dbReference type="PANTHER" id="PTHR35091">
    <property type="entry name" value="FLAGELLAR PROTEIN FLIL"/>
    <property type="match status" value="1"/>
</dbReference>
<dbReference type="AlphaFoldDB" id="A0AAE3TDI2"/>
<name>A0AAE3TDI2_9BACT</name>
<dbReference type="GO" id="GO:0006935">
    <property type="term" value="P:chemotaxis"/>
    <property type="evidence" value="ECO:0007669"/>
    <property type="project" value="UniProtKB-KW"/>
</dbReference>
<keyword evidence="9 10" id="KW-0472">Membrane</keyword>
<evidence type="ECO:0000256" key="4">
    <source>
        <dbReference type="ARBA" id="ARBA00022475"/>
    </source>
</evidence>
<evidence type="ECO:0000256" key="7">
    <source>
        <dbReference type="ARBA" id="ARBA00022779"/>
    </source>
</evidence>
<keyword evidence="11" id="KW-0282">Flagellum</keyword>
<evidence type="ECO:0000256" key="1">
    <source>
        <dbReference type="ARBA" id="ARBA00002254"/>
    </source>
</evidence>
<evidence type="ECO:0000256" key="10">
    <source>
        <dbReference type="RuleBase" id="RU364125"/>
    </source>
</evidence>
<keyword evidence="11" id="KW-0969">Cilium</keyword>
<dbReference type="PANTHER" id="PTHR35091:SF2">
    <property type="entry name" value="FLAGELLAR PROTEIN FLIL"/>
    <property type="match status" value="1"/>
</dbReference>
<keyword evidence="7 10" id="KW-0283">Flagellar rotation</keyword>
<dbReference type="EMBL" id="JARGDL010000003">
    <property type="protein sequence ID" value="MDF1611253.1"/>
    <property type="molecule type" value="Genomic_DNA"/>
</dbReference>
<organism evidence="11 12">
    <name type="scientific">Stygiobacter electus</name>
    <dbReference type="NCBI Taxonomy" id="3032292"/>
    <lineage>
        <taxon>Bacteria</taxon>
        <taxon>Pseudomonadati</taxon>
        <taxon>Ignavibacteriota</taxon>
        <taxon>Ignavibacteria</taxon>
        <taxon>Ignavibacteriales</taxon>
        <taxon>Melioribacteraceae</taxon>
        <taxon>Stygiobacter</taxon>
    </lineage>
</organism>
<protein>
    <recommendedName>
        <fullName evidence="10">Flagellar protein FliL</fullName>
    </recommendedName>
</protein>
<dbReference type="GO" id="GO:0071978">
    <property type="term" value="P:bacterial-type flagellum-dependent swarming motility"/>
    <property type="evidence" value="ECO:0007669"/>
    <property type="project" value="TreeGrafter"/>
</dbReference>
<evidence type="ECO:0000256" key="8">
    <source>
        <dbReference type="ARBA" id="ARBA00022989"/>
    </source>
</evidence>
<comment type="caution">
    <text evidence="11">The sequence shown here is derived from an EMBL/GenBank/DDBJ whole genome shotgun (WGS) entry which is preliminary data.</text>
</comment>
<keyword evidence="4 10" id="KW-1003">Cell membrane</keyword>
<evidence type="ECO:0000256" key="2">
    <source>
        <dbReference type="ARBA" id="ARBA00004162"/>
    </source>
</evidence>
<dbReference type="GO" id="GO:0009425">
    <property type="term" value="C:bacterial-type flagellum basal body"/>
    <property type="evidence" value="ECO:0007669"/>
    <property type="project" value="InterPro"/>
</dbReference>
<evidence type="ECO:0000256" key="9">
    <source>
        <dbReference type="ARBA" id="ARBA00023136"/>
    </source>
</evidence>
<comment type="subcellular location">
    <subcellularLocation>
        <location evidence="2">Cell membrane</location>
        <topology evidence="2">Single-pass membrane protein</topology>
    </subcellularLocation>
</comment>
<dbReference type="GO" id="GO:0005886">
    <property type="term" value="C:plasma membrane"/>
    <property type="evidence" value="ECO:0007669"/>
    <property type="project" value="UniProtKB-SubCell"/>
</dbReference>
<keyword evidence="8 10" id="KW-1133">Transmembrane helix</keyword>
<keyword evidence="6 10" id="KW-0812">Transmembrane</keyword>
<reference evidence="11" key="1">
    <citation type="submission" date="2023-03" db="EMBL/GenBank/DDBJ databases">
        <title>Stygiobacter electus gen. nov., sp. nov., facultatively anaerobic thermotolerant bacterium of the class Ignavibacteria from a well of Yessentuki mineral water deposit.</title>
        <authorList>
            <person name="Podosokorskaya O.A."/>
            <person name="Elcheninov A.G."/>
            <person name="Petrova N.F."/>
            <person name="Zavarzina D.G."/>
            <person name="Kublanov I.V."/>
            <person name="Merkel A.Y."/>
        </authorList>
    </citation>
    <scope>NUCLEOTIDE SEQUENCE</scope>
    <source>
        <strain evidence="11">09-Me</strain>
    </source>
</reference>
<keyword evidence="11" id="KW-0966">Cell projection</keyword>
<evidence type="ECO:0000313" key="11">
    <source>
        <dbReference type="EMBL" id="MDF1611253.1"/>
    </source>
</evidence>
<sequence>MADEQEKQVETTSGKKSGFNIKVLIIGIPLFIIQLVAVYFITANFLLSKMQSSSNQEKAKSEEVKSENSEGENKKVEFGKFIYVVDDLIINPANTDGKRLLLSSLGFDVASKENEEELKAKDVLLKDAIISVMSSKSLPQLANMAYRDTLRMEITGKIQQLMPKVKINTIYFSKYILQ</sequence>
<evidence type="ECO:0000313" key="12">
    <source>
        <dbReference type="Proteomes" id="UP001221302"/>
    </source>
</evidence>
<accession>A0AAE3TDI2</accession>
<evidence type="ECO:0000256" key="3">
    <source>
        <dbReference type="ARBA" id="ARBA00008281"/>
    </source>
</evidence>
<evidence type="ECO:0000256" key="5">
    <source>
        <dbReference type="ARBA" id="ARBA00022500"/>
    </source>
</evidence>
<dbReference type="InterPro" id="IPR005503">
    <property type="entry name" value="FliL"/>
</dbReference>